<evidence type="ECO:0000313" key="4">
    <source>
        <dbReference type="Proteomes" id="UP000275027"/>
    </source>
</evidence>
<dbReference type="EMBL" id="RCCB01000012">
    <property type="protein sequence ID" value="RLJ24619.1"/>
    <property type="molecule type" value="Genomic_DNA"/>
</dbReference>
<dbReference type="AlphaFoldDB" id="A0A497UEU8"/>
<evidence type="ECO:0000313" key="3">
    <source>
        <dbReference type="Proteomes" id="UP000233767"/>
    </source>
</evidence>
<comment type="caution">
    <text evidence="2">The sequence shown here is derived from an EMBL/GenBank/DDBJ whole genome shotgun (WGS) entry which is preliminary data.</text>
</comment>
<dbReference type="Proteomes" id="UP000233767">
    <property type="component" value="Unassembled WGS sequence"/>
</dbReference>
<dbReference type="EMBL" id="PJND01000007">
    <property type="protein sequence ID" value="PKW30281.1"/>
    <property type="molecule type" value="Genomic_DNA"/>
</dbReference>
<dbReference type="RefSeq" id="WP_101471929.1">
    <property type="nucleotide sequence ID" value="NZ_PJND01000007.1"/>
</dbReference>
<protein>
    <submittedName>
        <fullName evidence="2">Uncharacterized protein</fullName>
    </submittedName>
</protein>
<dbReference type="Proteomes" id="UP000275027">
    <property type="component" value="Unassembled WGS sequence"/>
</dbReference>
<evidence type="ECO:0000313" key="1">
    <source>
        <dbReference type="EMBL" id="PKW30281.1"/>
    </source>
</evidence>
<evidence type="ECO:0000313" key="2">
    <source>
        <dbReference type="EMBL" id="RLJ24619.1"/>
    </source>
</evidence>
<proteinExistence type="predicted"/>
<reference evidence="2 4" key="2">
    <citation type="submission" date="2018-10" db="EMBL/GenBank/DDBJ databases">
        <title>Genomic Encyclopedia of Archaeal and Bacterial Type Strains, Phase II (KMG-II): from individual species to whole genera.</title>
        <authorList>
            <person name="Goeker M."/>
        </authorList>
    </citation>
    <scope>NUCLEOTIDE SEQUENCE [LARGE SCALE GENOMIC DNA]</scope>
    <source>
        <strain evidence="2 4">DSM 21886</strain>
    </source>
</reference>
<sequence length="356" mass="39921">MKKLFLWYSGTGTTAEHMRNFFNITASDTIKIAYVDGLGTENNRTESQTLSNNQTGSWTEWLMGFFRKTELLHDQAYGYKEKHQLAQLEHYFKLLEEIDPEKDNHVELIIGGHSRGAAAGVLGFITALYSCCKEGNTLEGSPIKKIRILGVDPVPGTKGNDLLGLESETAEFKKNPILNMLNFIESSSKKEDLFSVIYYAARFDARNEFKADDYWLNFYKSQLLNKQIDTEFYVGGFRHSAMVFEDDEISSLYNGNARPTALMKELVKRELGLPCANIVTLYNGLTATELTALSNLANDTGNTTLINRTNKSSYGSASVVYTGSSLQEIVKKITANGTKKSELNKVNLINNRYLTL</sequence>
<name>A0A497UEU8_9FLAO</name>
<keyword evidence="3" id="KW-1185">Reference proteome</keyword>
<reference evidence="1 3" key="1">
    <citation type="submission" date="2017-12" db="EMBL/GenBank/DDBJ databases">
        <title>Genomic Encyclopedia of Type Strains, Phase III (KMG-III): the genomes of soil and plant-associated and newly described type strains.</title>
        <authorList>
            <person name="Whitman W."/>
        </authorList>
    </citation>
    <scope>NUCLEOTIDE SEQUENCE [LARGE SCALE GENOMIC DNA]</scope>
    <source>
        <strain evidence="1 3">IP-10</strain>
    </source>
</reference>
<accession>A0A497UEU8</accession>
<organism evidence="2 4">
    <name type="scientific">Flavobacterium lindanitolerans</name>
    <dbReference type="NCBI Taxonomy" id="428988"/>
    <lineage>
        <taxon>Bacteria</taxon>
        <taxon>Pseudomonadati</taxon>
        <taxon>Bacteroidota</taxon>
        <taxon>Flavobacteriia</taxon>
        <taxon>Flavobacteriales</taxon>
        <taxon>Flavobacteriaceae</taxon>
        <taxon>Flavobacterium</taxon>
    </lineage>
</organism>
<gene>
    <name evidence="1" type="ORF">B0G92_1939</name>
    <name evidence="2" type="ORF">CLV50_2510</name>
</gene>